<feature type="compositionally biased region" description="Low complexity" evidence="1">
    <location>
        <begin position="289"/>
        <end position="303"/>
    </location>
</feature>
<name>A0A854QFJ5_CRYNE</name>
<protein>
    <submittedName>
        <fullName evidence="2">Uncharacterized protein</fullName>
    </submittedName>
</protein>
<feature type="compositionally biased region" description="Basic and acidic residues" evidence="1">
    <location>
        <begin position="383"/>
        <end position="394"/>
    </location>
</feature>
<feature type="compositionally biased region" description="Low complexity" evidence="1">
    <location>
        <begin position="326"/>
        <end position="345"/>
    </location>
</feature>
<dbReference type="OrthoDB" id="2573938at2759"/>
<feature type="region of interest" description="Disordered" evidence="1">
    <location>
        <begin position="18"/>
        <end position="57"/>
    </location>
</feature>
<feature type="compositionally biased region" description="Polar residues" evidence="1">
    <location>
        <begin position="346"/>
        <end position="360"/>
    </location>
</feature>
<sequence>MGIVSHFIKLFKWAGNKVSEHPSSSSLPPSSSTTRSSAPNLTHAPTDPSPSTPPLNVKTSMFVLPTIANDKEEMKKGVSLNVILDLDPSEQKDEKIRAETIQNLHLAKEVNNTRFHPSSSPTSLTDSITEETDQIFHRPNTPVTSRTSHVDDPFYISPVKVQVIRTFNYLGVNDKLRSLPPIRPGSLHCMEELDKVMKAITAHYLPNKTQPDTSIPTVCLDDAVADRSSTTQEGVLDKGHPIPIFGGINSSSRRHTKSDSFTSFFSMYGHMSEDELISRDRSMAPTLIPSPNETSNTLPNPTTLLQPHTTLSTALYLSDTPRSAPGSSTGSDDSTNSSISEIIITPDNSQNSVDYLSFSPNKRDPNEGPTFQRFARRPSQILQEEHLSDHSLTI</sequence>
<feature type="compositionally biased region" description="Low complexity" evidence="1">
    <location>
        <begin position="21"/>
        <end position="39"/>
    </location>
</feature>
<organism evidence="2 3">
    <name type="scientific">Cryptococcus neoformans Tu259-1</name>
    <dbReference type="NCBI Taxonomy" id="1230072"/>
    <lineage>
        <taxon>Eukaryota</taxon>
        <taxon>Fungi</taxon>
        <taxon>Dikarya</taxon>
        <taxon>Basidiomycota</taxon>
        <taxon>Agaricomycotina</taxon>
        <taxon>Tremellomycetes</taxon>
        <taxon>Tremellales</taxon>
        <taxon>Cryptococcaceae</taxon>
        <taxon>Cryptococcus</taxon>
        <taxon>Cryptococcus neoformans species complex</taxon>
    </lineage>
</organism>
<proteinExistence type="predicted"/>
<comment type="caution">
    <text evidence="2">The sequence shown here is derived from an EMBL/GenBank/DDBJ whole genome shotgun (WGS) entry which is preliminary data.</text>
</comment>
<evidence type="ECO:0000313" key="2">
    <source>
        <dbReference type="EMBL" id="OXG23049.1"/>
    </source>
</evidence>
<feature type="region of interest" description="Disordered" evidence="1">
    <location>
        <begin position="284"/>
        <end position="303"/>
    </location>
</feature>
<evidence type="ECO:0000313" key="3">
    <source>
        <dbReference type="Proteomes" id="UP000199727"/>
    </source>
</evidence>
<dbReference type="EMBL" id="AMKT01000037">
    <property type="protein sequence ID" value="OXG23049.1"/>
    <property type="molecule type" value="Genomic_DNA"/>
</dbReference>
<feature type="region of interest" description="Disordered" evidence="1">
    <location>
        <begin position="318"/>
        <end position="394"/>
    </location>
</feature>
<evidence type="ECO:0000256" key="1">
    <source>
        <dbReference type="SAM" id="MobiDB-lite"/>
    </source>
</evidence>
<dbReference type="Proteomes" id="UP000199727">
    <property type="component" value="Unassembled WGS sequence"/>
</dbReference>
<accession>A0A854QFJ5</accession>
<dbReference type="AlphaFoldDB" id="A0A854QFJ5"/>
<reference evidence="2 3" key="1">
    <citation type="submission" date="2017-06" db="EMBL/GenBank/DDBJ databases">
        <title>Global population genomics of the pathogenic fungus Cryptococcus neoformans var. grubii.</title>
        <authorList>
            <person name="Cuomo C."/>
            <person name="Litvintseva A."/>
            <person name="Chen Y."/>
            <person name="Young S."/>
            <person name="Zeng Q."/>
            <person name="Chapman S."/>
            <person name="Gujja S."/>
            <person name="Saif S."/>
            <person name="Birren B."/>
        </authorList>
    </citation>
    <scope>NUCLEOTIDE SEQUENCE [LARGE SCALE GENOMIC DNA]</scope>
    <source>
        <strain evidence="2 3">Tu259-1</strain>
    </source>
</reference>
<gene>
    <name evidence="2" type="ORF">C361_02815</name>
</gene>